<dbReference type="GO" id="GO:0005524">
    <property type="term" value="F:ATP binding"/>
    <property type="evidence" value="ECO:0007669"/>
    <property type="project" value="UniProtKB-KW"/>
</dbReference>
<keyword evidence="4 10" id="KW-0500">Molybdenum</keyword>
<dbReference type="PROSITE" id="PS50893">
    <property type="entry name" value="ABC_TRANSPORTER_2"/>
    <property type="match status" value="1"/>
</dbReference>
<dbReference type="SMART" id="SM00382">
    <property type="entry name" value="AAA"/>
    <property type="match status" value="1"/>
</dbReference>
<gene>
    <name evidence="13" type="primary">modC</name>
    <name evidence="13" type="ORF">ACFFJ2_11825</name>
</gene>
<dbReference type="InterPro" id="IPR004606">
    <property type="entry name" value="Mop_domain"/>
</dbReference>
<evidence type="ECO:0000313" key="13">
    <source>
        <dbReference type="EMBL" id="MFC0209085.1"/>
    </source>
</evidence>
<evidence type="ECO:0000256" key="6">
    <source>
        <dbReference type="ARBA" id="ARBA00022741"/>
    </source>
</evidence>
<dbReference type="PANTHER" id="PTHR43514">
    <property type="entry name" value="ABC TRANSPORTER I FAMILY MEMBER 10"/>
    <property type="match status" value="1"/>
</dbReference>
<keyword evidence="6" id="KW-0547">Nucleotide-binding</keyword>
<dbReference type="RefSeq" id="WP_261519365.1">
    <property type="nucleotide sequence ID" value="NZ_JAODNW010000003.1"/>
</dbReference>
<dbReference type="Pfam" id="PF00005">
    <property type="entry name" value="ABC_tran"/>
    <property type="match status" value="1"/>
</dbReference>
<dbReference type="InterPro" id="IPR003593">
    <property type="entry name" value="AAA+_ATPase"/>
</dbReference>
<keyword evidence="5" id="KW-0997">Cell inner membrane</keyword>
<keyword evidence="3" id="KW-1003">Cell membrane</keyword>
<accession>A0ABV6D8Z8</accession>
<dbReference type="InterPro" id="IPR017871">
    <property type="entry name" value="ABC_transporter-like_CS"/>
</dbReference>
<evidence type="ECO:0000256" key="10">
    <source>
        <dbReference type="PROSITE-ProRule" id="PRU01213"/>
    </source>
</evidence>
<dbReference type="Gene3D" id="3.40.50.300">
    <property type="entry name" value="P-loop containing nucleotide triphosphate hydrolases"/>
    <property type="match status" value="1"/>
</dbReference>
<dbReference type="Proteomes" id="UP001589755">
    <property type="component" value="Unassembled WGS sequence"/>
</dbReference>
<dbReference type="InterPro" id="IPR011868">
    <property type="entry name" value="ModC_ABC_ATP-bd"/>
</dbReference>
<dbReference type="EMBL" id="JBHLXD010000017">
    <property type="protein sequence ID" value="MFC0209085.1"/>
    <property type="molecule type" value="Genomic_DNA"/>
</dbReference>
<protein>
    <submittedName>
        <fullName evidence="13">Molybdenum ABC transporter ATP-binding protein</fullName>
    </submittedName>
</protein>
<keyword evidence="8" id="KW-1278">Translocase</keyword>
<dbReference type="InterPro" id="IPR027417">
    <property type="entry name" value="P-loop_NTPase"/>
</dbReference>
<keyword evidence="2" id="KW-0813">Transport</keyword>
<dbReference type="InterPro" id="IPR008995">
    <property type="entry name" value="Mo/tungstate-bd_C_term_dom"/>
</dbReference>
<keyword evidence="9" id="KW-0472">Membrane</keyword>
<dbReference type="InterPro" id="IPR005116">
    <property type="entry name" value="Transp-assoc_OB_typ1"/>
</dbReference>
<dbReference type="Gene3D" id="2.40.50.100">
    <property type="match status" value="1"/>
</dbReference>
<evidence type="ECO:0000256" key="7">
    <source>
        <dbReference type="ARBA" id="ARBA00022840"/>
    </source>
</evidence>
<dbReference type="SUPFAM" id="SSF50331">
    <property type="entry name" value="MOP-like"/>
    <property type="match status" value="1"/>
</dbReference>
<feature type="domain" description="Mop" evidence="12">
    <location>
        <begin position="287"/>
        <end position="352"/>
    </location>
</feature>
<evidence type="ECO:0000259" key="12">
    <source>
        <dbReference type="PROSITE" id="PS51866"/>
    </source>
</evidence>
<comment type="similarity">
    <text evidence="1">Belongs to the ABC transporter superfamily.</text>
</comment>
<name>A0ABV6D8Z8_9HYPH</name>
<evidence type="ECO:0000256" key="4">
    <source>
        <dbReference type="ARBA" id="ARBA00022505"/>
    </source>
</evidence>
<feature type="domain" description="ABC transporter" evidence="11">
    <location>
        <begin position="1"/>
        <end position="233"/>
    </location>
</feature>
<keyword evidence="14" id="KW-1185">Reference proteome</keyword>
<evidence type="ECO:0000313" key="14">
    <source>
        <dbReference type="Proteomes" id="UP001589755"/>
    </source>
</evidence>
<evidence type="ECO:0000256" key="8">
    <source>
        <dbReference type="ARBA" id="ARBA00022967"/>
    </source>
</evidence>
<proteinExistence type="inferred from homology"/>
<dbReference type="NCBIfam" id="TIGR02142">
    <property type="entry name" value="modC_ABC"/>
    <property type="match status" value="1"/>
</dbReference>
<dbReference type="PROSITE" id="PS00211">
    <property type="entry name" value="ABC_TRANSPORTER_1"/>
    <property type="match status" value="1"/>
</dbReference>
<reference evidence="13 14" key="1">
    <citation type="submission" date="2024-09" db="EMBL/GenBank/DDBJ databases">
        <authorList>
            <person name="Sun Q."/>
            <person name="Mori K."/>
        </authorList>
    </citation>
    <scope>NUCLEOTIDE SEQUENCE [LARGE SCALE GENOMIC DNA]</scope>
    <source>
        <strain evidence="13 14">CCM 8543</strain>
    </source>
</reference>
<keyword evidence="7 13" id="KW-0067">ATP-binding</keyword>
<sequence length="367" mass="39040">MDALEVDIAGRAGNFAVEARFRAPPGVTALYGPSGAGKSTILKMIAGLARPQSGRIVAGGRVLFDARAGIDLPARARGIGFVFQEDRLFPHLSVHRNLTYARWAGRRAARRDVAEVVALLGLEAHLDRLPATLSGGERQRVAIGRALLAEPEILLMDEPLSSLDRQRRAEILPYLEAVANETRIPVLYVSHETDEVARLADRVVALEAGRVRAVGTPAQILAPSGDGEAVALLEGRVSGIDPRYETATVDLGGATVELGAPGLPLGGRVRLKVRAGDVAIATHRHEGLSIRNQLECTVEQVVPRGTAVEITLALGRQRLFSRITRQSAEALALGPGRRVVALVKAVSVEQARLMRPVEVGKTGIGGS</sequence>
<dbReference type="PROSITE" id="PS51866">
    <property type="entry name" value="MOP"/>
    <property type="match status" value="1"/>
</dbReference>
<comment type="caution">
    <text evidence="13">The sequence shown here is derived from an EMBL/GenBank/DDBJ whole genome shotgun (WGS) entry which is preliminary data.</text>
</comment>
<evidence type="ECO:0000256" key="9">
    <source>
        <dbReference type="ARBA" id="ARBA00023136"/>
    </source>
</evidence>
<dbReference type="Pfam" id="PF03459">
    <property type="entry name" value="TOBE"/>
    <property type="match status" value="1"/>
</dbReference>
<evidence type="ECO:0000259" key="11">
    <source>
        <dbReference type="PROSITE" id="PS50893"/>
    </source>
</evidence>
<dbReference type="InterPro" id="IPR050334">
    <property type="entry name" value="Molybdenum_import_ModC"/>
</dbReference>
<dbReference type="InterPro" id="IPR003439">
    <property type="entry name" value="ABC_transporter-like_ATP-bd"/>
</dbReference>
<organism evidence="13 14">
    <name type="scientific">Chelativorans intermedius</name>
    <dbReference type="NCBI Taxonomy" id="515947"/>
    <lineage>
        <taxon>Bacteria</taxon>
        <taxon>Pseudomonadati</taxon>
        <taxon>Pseudomonadota</taxon>
        <taxon>Alphaproteobacteria</taxon>
        <taxon>Hyphomicrobiales</taxon>
        <taxon>Phyllobacteriaceae</taxon>
        <taxon>Chelativorans</taxon>
    </lineage>
</organism>
<evidence type="ECO:0000256" key="1">
    <source>
        <dbReference type="ARBA" id="ARBA00005417"/>
    </source>
</evidence>
<evidence type="ECO:0000256" key="2">
    <source>
        <dbReference type="ARBA" id="ARBA00022448"/>
    </source>
</evidence>
<evidence type="ECO:0000256" key="5">
    <source>
        <dbReference type="ARBA" id="ARBA00022519"/>
    </source>
</evidence>
<dbReference type="PANTHER" id="PTHR43514:SF4">
    <property type="entry name" value="ABC TRANSPORTER I FAMILY MEMBER 10"/>
    <property type="match status" value="1"/>
</dbReference>
<dbReference type="SUPFAM" id="SSF52540">
    <property type="entry name" value="P-loop containing nucleoside triphosphate hydrolases"/>
    <property type="match status" value="1"/>
</dbReference>
<evidence type="ECO:0000256" key="3">
    <source>
        <dbReference type="ARBA" id="ARBA00022475"/>
    </source>
</evidence>